<dbReference type="Proteomes" id="UP001153076">
    <property type="component" value="Unassembled WGS sequence"/>
</dbReference>
<keyword evidence="3" id="KW-1185">Reference proteome</keyword>
<feature type="compositionally biased region" description="Polar residues" evidence="1">
    <location>
        <begin position="20"/>
        <end position="45"/>
    </location>
</feature>
<protein>
    <submittedName>
        <fullName evidence="2">Uncharacterized protein</fullName>
    </submittedName>
</protein>
<evidence type="ECO:0000313" key="3">
    <source>
        <dbReference type="Proteomes" id="UP001153076"/>
    </source>
</evidence>
<feature type="region of interest" description="Disordered" evidence="1">
    <location>
        <begin position="1"/>
        <end position="95"/>
    </location>
</feature>
<organism evidence="2 3">
    <name type="scientific">Carnegiea gigantea</name>
    <dbReference type="NCBI Taxonomy" id="171969"/>
    <lineage>
        <taxon>Eukaryota</taxon>
        <taxon>Viridiplantae</taxon>
        <taxon>Streptophyta</taxon>
        <taxon>Embryophyta</taxon>
        <taxon>Tracheophyta</taxon>
        <taxon>Spermatophyta</taxon>
        <taxon>Magnoliopsida</taxon>
        <taxon>eudicotyledons</taxon>
        <taxon>Gunneridae</taxon>
        <taxon>Pentapetalae</taxon>
        <taxon>Caryophyllales</taxon>
        <taxon>Cactineae</taxon>
        <taxon>Cactaceae</taxon>
        <taxon>Cactoideae</taxon>
        <taxon>Echinocereeae</taxon>
        <taxon>Carnegiea</taxon>
    </lineage>
</organism>
<gene>
    <name evidence="2" type="ORF">Cgig2_013349</name>
</gene>
<dbReference type="EMBL" id="JAKOGI010002838">
    <property type="protein sequence ID" value="KAJ8421248.1"/>
    <property type="molecule type" value="Genomic_DNA"/>
</dbReference>
<evidence type="ECO:0000313" key="2">
    <source>
        <dbReference type="EMBL" id="KAJ8421248.1"/>
    </source>
</evidence>
<reference evidence="2" key="1">
    <citation type="submission" date="2022-04" db="EMBL/GenBank/DDBJ databases">
        <title>Carnegiea gigantea Genome sequencing and assembly v2.</title>
        <authorList>
            <person name="Copetti D."/>
            <person name="Sanderson M.J."/>
            <person name="Burquez A."/>
            <person name="Wojciechowski M.F."/>
        </authorList>
    </citation>
    <scope>NUCLEOTIDE SEQUENCE</scope>
    <source>
        <strain evidence="2">SGP5-SGP5p</strain>
        <tissue evidence="2">Aerial part</tissue>
    </source>
</reference>
<feature type="compositionally biased region" description="Basic and acidic residues" evidence="1">
    <location>
        <begin position="1"/>
        <end position="12"/>
    </location>
</feature>
<dbReference type="OrthoDB" id="1636071at2759"/>
<feature type="compositionally biased region" description="Basic and acidic residues" evidence="1">
    <location>
        <begin position="60"/>
        <end position="78"/>
    </location>
</feature>
<comment type="caution">
    <text evidence="2">The sequence shown here is derived from an EMBL/GenBank/DDBJ whole genome shotgun (WGS) entry which is preliminary data.</text>
</comment>
<name>A0A9Q1JJJ3_9CARY</name>
<proteinExistence type="predicted"/>
<evidence type="ECO:0000256" key="1">
    <source>
        <dbReference type="SAM" id="MobiDB-lite"/>
    </source>
</evidence>
<accession>A0A9Q1JJJ3</accession>
<sequence>MRTSPKKGEVTKHTIKIKKSTLQQTIGSKVQSPHNAKEPAQQSKQALPRADGEQQAADSNKSKLTKEVMPRKDDEKRLGVARTPKKLEEVGSSDALMKQQPKNLPLAYCSPYGIRLTKLDNKLSQDELLISKYVFGKVEDVDDRVSMATTKPREEVEMNVINIWSSIQNDRERKRDLATPSRLFLSCDQSYFFSKEMLKVNSFEKRYEDFKLVMDRELERCPWIKIKQVDLVRMMFSECP</sequence>
<dbReference type="AlphaFoldDB" id="A0A9Q1JJJ3"/>